<keyword evidence="2 6" id="KW-0808">Transferase</keyword>
<dbReference type="Proteomes" id="UP000038830">
    <property type="component" value="Unassembled WGS sequence"/>
</dbReference>
<feature type="binding site" evidence="5">
    <location>
        <position position="257"/>
    </location>
    <ligand>
        <name>CoA</name>
        <dbReference type="ChEBI" id="CHEBI:57287"/>
    </ligand>
</feature>
<dbReference type="InterPro" id="IPR013528">
    <property type="entry name" value="HMG_CoA_synth_N"/>
</dbReference>
<dbReference type="GO" id="GO:0004421">
    <property type="term" value="F:hydroxymethylglutaryl-CoA synthase activity"/>
    <property type="evidence" value="ECO:0007669"/>
    <property type="project" value="UniProtKB-EC"/>
</dbReference>
<dbReference type="NCBIfam" id="TIGR01833">
    <property type="entry name" value="HMG-CoA-S_euk"/>
    <property type="match status" value="1"/>
</dbReference>
<feature type="active site" description="Proton donor/acceptor" evidence="4">
    <location>
        <position position="85"/>
    </location>
</feature>
<dbReference type="Pfam" id="PF08540">
    <property type="entry name" value="HMG_CoA_synt_C"/>
    <property type="match status" value="1"/>
</dbReference>
<evidence type="ECO:0000313" key="10">
    <source>
        <dbReference type="Proteomes" id="UP000038830"/>
    </source>
</evidence>
<accession>A0A0H5CBV2</accession>
<dbReference type="Gene3D" id="3.40.47.10">
    <property type="match status" value="1"/>
</dbReference>
<protein>
    <recommendedName>
        <fullName evidence="3 6">Hydroxymethylglutaryl-CoA synthase</fullName>
        <shortName evidence="6">HMG-CoA synthase</shortName>
        <ecNumber evidence="6">2.3.3.10</ecNumber>
    </recommendedName>
    <alternativeName>
        <fullName evidence="6">3-hydroxy-3-methylglutaryl coenzyme A synthase</fullName>
    </alternativeName>
</protein>
<feature type="binding site" evidence="5">
    <location>
        <position position="208"/>
    </location>
    <ligand>
        <name>CoA</name>
        <dbReference type="ChEBI" id="CHEBI:57287"/>
    </ligand>
</feature>
<feature type="domain" description="Hydroxymethylglutaryl-coenzyme A synthase C-terminal" evidence="8">
    <location>
        <begin position="175"/>
        <end position="446"/>
    </location>
</feature>
<dbReference type="CDD" id="cd00827">
    <property type="entry name" value="init_cond_enzymes"/>
    <property type="match status" value="1"/>
</dbReference>
<comment type="catalytic activity">
    <reaction evidence="6">
        <text>acetoacetyl-CoA + acetyl-CoA + H2O = (3S)-3-hydroxy-3-methylglutaryl-CoA + CoA + H(+)</text>
        <dbReference type="Rhea" id="RHEA:10188"/>
        <dbReference type="ChEBI" id="CHEBI:15377"/>
        <dbReference type="ChEBI" id="CHEBI:15378"/>
        <dbReference type="ChEBI" id="CHEBI:43074"/>
        <dbReference type="ChEBI" id="CHEBI:57286"/>
        <dbReference type="ChEBI" id="CHEBI:57287"/>
        <dbReference type="ChEBI" id="CHEBI:57288"/>
        <dbReference type="EC" id="2.3.3.10"/>
    </reaction>
</comment>
<dbReference type="GO" id="GO:0006696">
    <property type="term" value="P:ergosterol biosynthetic process"/>
    <property type="evidence" value="ECO:0007669"/>
    <property type="project" value="TreeGrafter"/>
</dbReference>
<evidence type="ECO:0000256" key="3">
    <source>
        <dbReference type="ARBA" id="ARBA00073381"/>
    </source>
</evidence>
<dbReference type="SUPFAM" id="SSF53901">
    <property type="entry name" value="Thiolase-like"/>
    <property type="match status" value="2"/>
</dbReference>
<comment type="similarity">
    <text evidence="1 6">Belongs to the thiolase-like superfamily. HMG-CoA synthase family.</text>
</comment>
<evidence type="ECO:0000313" key="9">
    <source>
        <dbReference type="EMBL" id="CEP22064.1"/>
    </source>
</evidence>
<dbReference type="AlphaFoldDB" id="A0A0H5CBV2"/>
<comment type="function">
    <text evidence="6">Catalyzes the condensation of acetyl-CoA with acetoacetyl-CoA to form HMG-CoA.</text>
</comment>
<feature type="active site" description="Proton donor/acceptor" evidence="4">
    <location>
        <position position="252"/>
    </location>
</feature>
<organism evidence="9 10">
    <name type="scientific">Cyberlindnera jadinii (strain ATCC 18201 / CBS 1600 / BCRC 20928 / JCM 3617 / NBRC 0987 / NRRL Y-1542)</name>
    <name type="common">Torula yeast</name>
    <name type="synonym">Candida utilis</name>
    <dbReference type="NCBI Taxonomy" id="983966"/>
    <lineage>
        <taxon>Eukaryota</taxon>
        <taxon>Fungi</taxon>
        <taxon>Dikarya</taxon>
        <taxon>Ascomycota</taxon>
        <taxon>Saccharomycotina</taxon>
        <taxon>Saccharomycetes</taxon>
        <taxon>Phaffomycetales</taxon>
        <taxon>Phaffomycetaceae</taxon>
        <taxon>Cyberlindnera</taxon>
    </lineage>
</organism>
<evidence type="ECO:0000259" key="7">
    <source>
        <dbReference type="Pfam" id="PF01154"/>
    </source>
</evidence>
<dbReference type="FunFam" id="3.40.47.10:FF:000008">
    <property type="entry name" value="3-hydroxy-3-methylglutaryl coenzyme A synthase"/>
    <property type="match status" value="1"/>
</dbReference>
<reference evidence="10" key="1">
    <citation type="journal article" date="2015" name="J. Biotechnol.">
        <title>The structure of the Cyberlindnera jadinii genome and its relation to Candida utilis analyzed by the occurrence of single nucleotide polymorphisms.</title>
        <authorList>
            <person name="Rupp O."/>
            <person name="Brinkrolf K."/>
            <person name="Buerth C."/>
            <person name="Kunigo M."/>
            <person name="Schneider J."/>
            <person name="Jaenicke S."/>
            <person name="Goesmann A."/>
            <person name="Puehler A."/>
            <person name="Jaeger K.-E."/>
            <person name="Ernst J.F."/>
        </authorList>
    </citation>
    <scope>NUCLEOTIDE SEQUENCE [LARGE SCALE GENOMIC DNA]</scope>
    <source>
        <strain evidence="10">ATCC 18201 / CBS 1600 / BCRC 20928 / JCM 3617 / NBRC 0987 / NRRL Y-1542</strain>
    </source>
</reference>
<evidence type="ECO:0000256" key="2">
    <source>
        <dbReference type="ARBA" id="ARBA00022679"/>
    </source>
</evidence>
<gene>
    <name evidence="9" type="ORF">BN1211_2328</name>
</gene>
<dbReference type="PANTHER" id="PTHR43323:SF2">
    <property type="entry name" value="HYDROXYMETHYLGLUTARYL-COA SYNTHASE"/>
    <property type="match status" value="1"/>
</dbReference>
<dbReference type="InterPro" id="IPR016039">
    <property type="entry name" value="Thiolase-like"/>
</dbReference>
<sequence>MSRPQNIGIKAIEVYIPGQAVNQAELEKFDGVSAGKYTIGLGQTNMGFVNDREDIYSMTLTVLSKLIKNYDIDVNNIGRLEVGTETLLDKSKSVKSVLTQLLGDNTDTEGIDTINACYGGTNALFNSINWVESSAWDGRDAVVVCGDIAIYEKGAARPTGGAGTVALLIGPDAPIVFDNIRGSFMEHAYDFYKPDFTSEYPYVDGHFSLACYVKALDKAYAAYSKKAIKAGVESATATTVGATKRFDYNAFHVPTCKLVVKSYARLLYNDFRANPELFPEVDKSLAEMSYEDSLSDKTVEKTFVALAKELTKERVQPSLQVPTNTGNMYTASLYAALSSLLFYVGSEKLQGKRIGLFSYGSGLAASLFSAVVKGDITYITDKLDLDNKLNSRKIATPDEYEAALALREAAHLKKNFTPVGSLENVGSGVYYLTEVNDRFHRKYAVKE</sequence>
<evidence type="ECO:0000256" key="6">
    <source>
        <dbReference type="RuleBase" id="RU364071"/>
    </source>
</evidence>
<dbReference type="Pfam" id="PF01154">
    <property type="entry name" value="HMG_CoA_synt_N"/>
    <property type="match status" value="1"/>
</dbReference>
<dbReference type="PANTHER" id="PTHR43323">
    <property type="entry name" value="3-HYDROXY-3-METHYLGLUTARYL COENZYME A SYNTHASE"/>
    <property type="match status" value="1"/>
</dbReference>
<dbReference type="InterPro" id="IPR010122">
    <property type="entry name" value="HMG_CoA_synthase_euk"/>
</dbReference>
<feature type="binding site" evidence="5">
    <location>
        <position position="261"/>
    </location>
    <ligand>
        <name>CoA</name>
        <dbReference type="ChEBI" id="CHEBI:57287"/>
    </ligand>
</feature>
<dbReference type="GO" id="GO:0006084">
    <property type="term" value="P:acetyl-CoA metabolic process"/>
    <property type="evidence" value="ECO:0007669"/>
    <property type="project" value="InterPro"/>
</dbReference>
<evidence type="ECO:0000256" key="1">
    <source>
        <dbReference type="ARBA" id="ARBA00007061"/>
    </source>
</evidence>
<proteinExistence type="inferred from homology"/>
<feature type="domain" description="Hydroxymethylglutaryl-coenzyme A synthase N-terminal" evidence="7">
    <location>
        <begin position="3"/>
        <end position="174"/>
    </location>
</feature>
<feature type="active site" description="Acyl-thioester intermediate" evidence="4">
    <location>
        <position position="117"/>
    </location>
</feature>
<dbReference type="EC" id="2.3.3.10" evidence="6"/>
<dbReference type="EMBL" id="CDQK01000002">
    <property type="protein sequence ID" value="CEP22064.1"/>
    <property type="molecule type" value="Genomic_DNA"/>
</dbReference>
<dbReference type="GO" id="GO:0010142">
    <property type="term" value="P:farnesyl diphosphate biosynthetic process, mevalonate pathway"/>
    <property type="evidence" value="ECO:0007669"/>
    <property type="project" value="InterPro"/>
</dbReference>
<evidence type="ECO:0000256" key="5">
    <source>
        <dbReference type="PIRSR" id="PIRSR610122-2"/>
    </source>
</evidence>
<name>A0A0H5CBV2_CYBJN</name>
<dbReference type="InterPro" id="IPR013746">
    <property type="entry name" value="HMG_CoA_synt_C_dom"/>
</dbReference>
<evidence type="ECO:0000256" key="4">
    <source>
        <dbReference type="PIRSR" id="PIRSR610122-1"/>
    </source>
</evidence>
<evidence type="ECO:0000259" key="8">
    <source>
        <dbReference type="Pfam" id="PF08540"/>
    </source>
</evidence>